<keyword evidence="1 3" id="KW-0547">Nucleotide-binding</keyword>
<dbReference type="PANTHER" id="PTHR44167">
    <property type="entry name" value="OVARIAN-SPECIFIC SERINE/THREONINE-PROTEIN KINASE LOK-RELATED"/>
    <property type="match status" value="1"/>
</dbReference>
<evidence type="ECO:0000256" key="3">
    <source>
        <dbReference type="PROSITE-ProRule" id="PRU10141"/>
    </source>
</evidence>
<dbReference type="GO" id="GO:0005737">
    <property type="term" value="C:cytoplasm"/>
    <property type="evidence" value="ECO:0007669"/>
    <property type="project" value="TreeGrafter"/>
</dbReference>
<gene>
    <name evidence="7" type="ORF">RDWZM_005951</name>
</gene>
<dbReference type="GO" id="GO:0005524">
    <property type="term" value="F:ATP binding"/>
    <property type="evidence" value="ECO:0007669"/>
    <property type="project" value="UniProtKB-UniRule"/>
</dbReference>
<dbReference type="GO" id="GO:0004674">
    <property type="term" value="F:protein serine/threonine kinase activity"/>
    <property type="evidence" value="ECO:0007669"/>
    <property type="project" value="UniProtKB-KW"/>
</dbReference>
<dbReference type="SMART" id="SM00220">
    <property type="entry name" value="S_TKc"/>
    <property type="match status" value="1"/>
</dbReference>
<feature type="compositionally biased region" description="Basic and acidic residues" evidence="5">
    <location>
        <begin position="14"/>
        <end position="26"/>
    </location>
</feature>
<keyword evidence="4" id="KW-0418">Kinase</keyword>
<dbReference type="GO" id="GO:0005634">
    <property type="term" value="C:nucleus"/>
    <property type="evidence" value="ECO:0007669"/>
    <property type="project" value="TreeGrafter"/>
</dbReference>
<accession>A0A9Q0M763</accession>
<dbReference type="PROSITE" id="PS00107">
    <property type="entry name" value="PROTEIN_KINASE_ATP"/>
    <property type="match status" value="1"/>
</dbReference>
<feature type="domain" description="Protein kinase" evidence="6">
    <location>
        <begin position="188"/>
        <end position="496"/>
    </location>
</feature>
<keyword evidence="2 3" id="KW-0067">ATP-binding</keyword>
<evidence type="ECO:0000256" key="2">
    <source>
        <dbReference type="ARBA" id="ARBA00022840"/>
    </source>
</evidence>
<evidence type="ECO:0000256" key="4">
    <source>
        <dbReference type="RuleBase" id="RU000304"/>
    </source>
</evidence>
<dbReference type="InterPro" id="IPR017441">
    <property type="entry name" value="Protein_kinase_ATP_BS"/>
</dbReference>
<comment type="similarity">
    <text evidence="4">Belongs to the protein kinase superfamily.</text>
</comment>
<dbReference type="InterPro" id="IPR008271">
    <property type="entry name" value="Ser/Thr_kinase_AS"/>
</dbReference>
<keyword evidence="4" id="KW-0723">Serine/threonine-protein kinase</keyword>
<dbReference type="InterPro" id="IPR011009">
    <property type="entry name" value="Kinase-like_dom_sf"/>
</dbReference>
<evidence type="ECO:0000256" key="5">
    <source>
        <dbReference type="SAM" id="MobiDB-lite"/>
    </source>
</evidence>
<proteinExistence type="inferred from homology"/>
<dbReference type="SUPFAM" id="SSF56112">
    <property type="entry name" value="Protein kinase-like (PK-like)"/>
    <property type="match status" value="1"/>
</dbReference>
<sequence length="496" mass="56079">MMNTNASTSSSMNQEEKKQSSPMEDARKSATFVAGIGRDCNAAIPILKKVKTVKFADPIAIEKIVKHVTFQDPIAVVNRKKVVKFEDEIIVEPVSILKEKKPVIENPISILKTSKSVDFPDANKVNPNEVKSRFTVEKLELMVENCIIEAIQTAVQISEKPKPTVPVVTKSKYKKCEQEVILGEKLGCKEIRTLGIGAFGSAFSVKAPPSLLGPNDNESKNVVLKTFLFEKGQWALKTMTNHDSFVNETQIFQKIQKDGQSHPNIIQFFQSFHVFPIEGCDNEVKVNLGCETKINMMKDESSDLPKPLIACIAIERAQCTLLDFLTQHNIDYIDGDLIKAIFLQIGQALRYLHETHRVTHNDLKWNNIVVSGVNEKKIPHLKLIDFGIAKVRSEEQFEVAEESSANVERGIPNEVRGNFFLFEANAFARMIIRYAVVNRSFRFVEKESNKSADLHKKFQKVNVEPELKDVILKMIPIDYTQRISLIFAMKKYLGQI</sequence>
<dbReference type="GO" id="GO:0044773">
    <property type="term" value="P:mitotic DNA damage checkpoint signaling"/>
    <property type="evidence" value="ECO:0007669"/>
    <property type="project" value="TreeGrafter"/>
</dbReference>
<dbReference type="AlphaFoldDB" id="A0A9Q0M763"/>
<dbReference type="Pfam" id="PF00069">
    <property type="entry name" value="Pkinase"/>
    <property type="match status" value="1"/>
</dbReference>
<dbReference type="InterPro" id="IPR000719">
    <property type="entry name" value="Prot_kinase_dom"/>
</dbReference>
<reference evidence="7" key="1">
    <citation type="submission" date="2022-12" db="EMBL/GenBank/DDBJ databases">
        <title>Genome assemblies of Blomia tropicalis.</title>
        <authorList>
            <person name="Cui Y."/>
        </authorList>
    </citation>
    <scope>NUCLEOTIDE SEQUENCE</scope>
    <source>
        <tissue evidence="7">Adult mites</tissue>
    </source>
</reference>
<evidence type="ECO:0000313" key="7">
    <source>
        <dbReference type="EMBL" id="KAJ6220139.1"/>
    </source>
</evidence>
<evidence type="ECO:0000313" key="8">
    <source>
        <dbReference type="Proteomes" id="UP001142055"/>
    </source>
</evidence>
<comment type="caution">
    <text evidence="7">The sequence shown here is derived from an EMBL/GenBank/DDBJ whole genome shotgun (WGS) entry which is preliminary data.</text>
</comment>
<feature type="binding site" evidence="3">
    <location>
        <position position="225"/>
    </location>
    <ligand>
        <name>ATP</name>
        <dbReference type="ChEBI" id="CHEBI:30616"/>
    </ligand>
</feature>
<feature type="region of interest" description="Disordered" evidence="5">
    <location>
        <begin position="1"/>
        <end position="26"/>
    </location>
</feature>
<keyword evidence="8" id="KW-1185">Reference proteome</keyword>
<organism evidence="7 8">
    <name type="scientific">Blomia tropicalis</name>
    <name type="common">Mite</name>
    <dbReference type="NCBI Taxonomy" id="40697"/>
    <lineage>
        <taxon>Eukaryota</taxon>
        <taxon>Metazoa</taxon>
        <taxon>Ecdysozoa</taxon>
        <taxon>Arthropoda</taxon>
        <taxon>Chelicerata</taxon>
        <taxon>Arachnida</taxon>
        <taxon>Acari</taxon>
        <taxon>Acariformes</taxon>
        <taxon>Sarcoptiformes</taxon>
        <taxon>Astigmata</taxon>
        <taxon>Glycyphagoidea</taxon>
        <taxon>Echimyopodidae</taxon>
        <taxon>Blomia</taxon>
    </lineage>
</organism>
<dbReference type="PANTHER" id="PTHR44167:SF24">
    <property type="entry name" value="SERINE_THREONINE-PROTEIN KINASE CHK2"/>
    <property type="match status" value="1"/>
</dbReference>
<feature type="compositionally biased region" description="Low complexity" evidence="5">
    <location>
        <begin position="1"/>
        <end position="13"/>
    </location>
</feature>
<dbReference type="PROSITE" id="PS50011">
    <property type="entry name" value="PROTEIN_KINASE_DOM"/>
    <property type="match status" value="1"/>
</dbReference>
<protein>
    <recommendedName>
        <fullName evidence="6">Protein kinase domain-containing protein</fullName>
    </recommendedName>
</protein>
<dbReference type="Proteomes" id="UP001142055">
    <property type="component" value="Chromosome 2"/>
</dbReference>
<name>A0A9Q0M763_BLOTA</name>
<keyword evidence="4" id="KW-0808">Transferase</keyword>
<evidence type="ECO:0000256" key="1">
    <source>
        <dbReference type="ARBA" id="ARBA00022741"/>
    </source>
</evidence>
<evidence type="ECO:0000259" key="6">
    <source>
        <dbReference type="PROSITE" id="PS50011"/>
    </source>
</evidence>
<dbReference type="PROSITE" id="PS00108">
    <property type="entry name" value="PROTEIN_KINASE_ST"/>
    <property type="match status" value="1"/>
</dbReference>
<dbReference type="EMBL" id="JAPWDV010000002">
    <property type="protein sequence ID" value="KAJ6220139.1"/>
    <property type="molecule type" value="Genomic_DNA"/>
</dbReference>
<dbReference type="Gene3D" id="1.10.510.10">
    <property type="entry name" value="Transferase(Phosphotransferase) domain 1"/>
    <property type="match status" value="1"/>
</dbReference>